<evidence type="ECO:0000313" key="3">
    <source>
        <dbReference type="Proteomes" id="UP001328733"/>
    </source>
</evidence>
<keyword evidence="3" id="KW-1185">Reference proteome</keyword>
<evidence type="ECO:0000259" key="1">
    <source>
        <dbReference type="Pfam" id="PF13340"/>
    </source>
</evidence>
<feature type="domain" description="Insertion element IS402-like" evidence="1">
    <location>
        <begin position="10"/>
        <end position="82"/>
    </location>
</feature>
<reference evidence="2 3" key="1">
    <citation type="submission" date="2024-01" db="EMBL/GenBank/DDBJ databases">
        <title>Genomic insights into the taxonomy and metabolism of the cyanobacterium Pannus brasiliensis CCIBt3594.</title>
        <authorList>
            <person name="Machado M."/>
            <person name="Botero N.B."/>
            <person name="Andreote A.P.D."/>
            <person name="Feitosa A.M.T."/>
            <person name="Popin R."/>
            <person name="Sivonen K."/>
            <person name="Fiore M.F."/>
        </authorList>
    </citation>
    <scope>NUCLEOTIDE SEQUENCE [LARGE SCALE GENOMIC DNA]</scope>
    <source>
        <strain evidence="2 3">CCIBt3594</strain>
    </source>
</reference>
<proteinExistence type="predicted"/>
<name>A0AAW9QKN2_9CHRO</name>
<dbReference type="Proteomes" id="UP001328733">
    <property type="component" value="Unassembled WGS sequence"/>
</dbReference>
<dbReference type="RefSeq" id="WP_332864990.1">
    <property type="nucleotide sequence ID" value="NZ_JBAFSM010000016.1"/>
</dbReference>
<dbReference type="EMBL" id="JBAFSM010000016">
    <property type="protein sequence ID" value="MEG3437510.1"/>
    <property type="molecule type" value="Genomic_DNA"/>
</dbReference>
<protein>
    <submittedName>
        <fullName evidence="2">IS5 family transposase</fullName>
    </submittedName>
</protein>
<dbReference type="PANTHER" id="PTHR30007:SF0">
    <property type="entry name" value="TRANSPOSASE"/>
    <property type="match status" value="1"/>
</dbReference>
<dbReference type="Pfam" id="PF13340">
    <property type="entry name" value="DUF4096"/>
    <property type="match status" value="1"/>
</dbReference>
<dbReference type="AlphaFoldDB" id="A0AAW9QKN2"/>
<evidence type="ECO:0000313" key="2">
    <source>
        <dbReference type="EMBL" id="MEG3437510.1"/>
    </source>
</evidence>
<dbReference type="PANTHER" id="PTHR30007">
    <property type="entry name" value="PHP DOMAIN PROTEIN"/>
    <property type="match status" value="1"/>
</dbReference>
<sequence length="127" mass="14939">MERQPYPSDLTDDEWEILKPLIPVHQGVGHPRTVNTREILNAIFYWVDNGIKWRAMPHDLPPWSTVYDYYSHWVKTGLWKKMNDHLVKLVRRSEVRDEEPSLVIIDSQSVRTAEKKGMNKASTGIRK</sequence>
<organism evidence="2 3">
    <name type="scientific">Pannus brasiliensis CCIBt3594</name>
    <dbReference type="NCBI Taxonomy" id="1427578"/>
    <lineage>
        <taxon>Bacteria</taxon>
        <taxon>Bacillati</taxon>
        <taxon>Cyanobacteriota</taxon>
        <taxon>Cyanophyceae</taxon>
        <taxon>Oscillatoriophycideae</taxon>
        <taxon>Chroococcales</taxon>
        <taxon>Microcystaceae</taxon>
        <taxon>Pannus</taxon>
    </lineage>
</organism>
<gene>
    <name evidence="2" type="ORF">V0288_10300</name>
</gene>
<dbReference type="NCBIfam" id="NF033580">
    <property type="entry name" value="transpos_IS5_3"/>
    <property type="match status" value="1"/>
</dbReference>
<dbReference type="InterPro" id="IPR025161">
    <property type="entry name" value="IS402-like_dom"/>
</dbReference>
<accession>A0AAW9QKN2</accession>
<comment type="caution">
    <text evidence="2">The sequence shown here is derived from an EMBL/GenBank/DDBJ whole genome shotgun (WGS) entry which is preliminary data.</text>
</comment>